<keyword evidence="14" id="KW-1185">Reference proteome</keyword>
<gene>
    <name evidence="13" type="ORF">D8M05_13225</name>
</gene>
<dbReference type="PANTHER" id="PTHR47707:SF1">
    <property type="entry name" value="NUDIX HYDROLASE FAMILY PROTEIN"/>
    <property type="match status" value="1"/>
</dbReference>
<dbReference type="GO" id="GO:0006281">
    <property type="term" value="P:DNA repair"/>
    <property type="evidence" value="ECO:0007669"/>
    <property type="project" value="UniProtKB-KW"/>
</dbReference>
<keyword evidence="5" id="KW-0479">Metal-binding</keyword>
<dbReference type="PANTHER" id="PTHR47707">
    <property type="entry name" value="8-OXO-DGTP DIPHOSPHATASE"/>
    <property type="match status" value="1"/>
</dbReference>
<dbReference type="EC" id="3.6.1.55" evidence="11"/>
<dbReference type="GO" id="GO:0044715">
    <property type="term" value="F:8-oxo-dGDP phosphatase activity"/>
    <property type="evidence" value="ECO:0007669"/>
    <property type="project" value="TreeGrafter"/>
</dbReference>
<dbReference type="RefSeq" id="WP_121132581.1">
    <property type="nucleotide sequence ID" value="NZ_JBHUFK010000025.1"/>
</dbReference>
<feature type="domain" description="Nudix hydrolase" evidence="12">
    <location>
        <begin position="6"/>
        <end position="130"/>
    </location>
</feature>
<comment type="cofactor">
    <cofactor evidence="1">
        <name>Mg(2+)</name>
        <dbReference type="ChEBI" id="CHEBI:18420"/>
    </cofactor>
</comment>
<evidence type="ECO:0000256" key="3">
    <source>
        <dbReference type="ARBA" id="ARBA00022457"/>
    </source>
</evidence>
<keyword evidence="6" id="KW-0227">DNA damage</keyword>
<dbReference type="PROSITE" id="PS51462">
    <property type="entry name" value="NUDIX"/>
    <property type="match status" value="1"/>
</dbReference>
<dbReference type="InterPro" id="IPR020476">
    <property type="entry name" value="Nudix_hydrolase"/>
</dbReference>
<dbReference type="OrthoDB" id="9008185at2"/>
<dbReference type="GO" id="GO:0006260">
    <property type="term" value="P:DNA replication"/>
    <property type="evidence" value="ECO:0007669"/>
    <property type="project" value="UniProtKB-KW"/>
</dbReference>
<dbReference type="GO" id="GO:0044716">
    <property type="term" value="F:8-oxo-GDP phosphatase activity"/>
    <property type="evidence" value="ECO:0007669"/>
    <property type="project" value="TreeGrafter"/>
</dbReference>
<dbReference type="EMBL" id="RBZO01000021">
    <property type="protein sequence ID" value="RKQ14385.1"/>
    <property type="molecule type" value="Genomic_DNA"/>
</dbReference>
<evidence type="ECO:0000256" key="8">
    <source>
        <dbReference type="ARBA" id="ARBA00022842"/>
    </source>
</evidence>
<dbReference type="CDD" id="cd18875">
    <property type="entry name" value="NUDIX_Hydrolase"/>
    <property type="match status" value="1"/>
</dbReference>
<keyword evidence="7" id="KW-0378">Hydrolase</keyword>
<dbReference type="InterPro" id="IPR000086">
    <property type="entry name" value="NUDIX_hydrolase_dom"/>
</dbReference>
<dbReference type="Proteomes" id="UP000281813">
    <property type="component" value="Unassembled WGS sequence"/>
</dbReference>
<evidence type="ECO:0000259" key="12">
    <source>
        <dbReference type="PROSITE" id="PS51462"/>
    </source>
</evidence>
<comment type="catalytic activity">
    <reaction evidence="10">
        <text>8-oxo-dGTP + H2O = 8-oxo-dGMP + diphosphate + H(+)</text>
        <dbReference type="Rhea" id="RHEA:31575"/>
        <dbReference type="ChEBI" id="CHEBI:15377"/>
        <dbReference type="ChEBI" id="CHEBI:15378"/>
        <dbReference type="ChEBI" id="CHEBI:33019"/>
        <dbReference type="ChEBI" id="CHEBI:63224"/>
        <dbReference type="ChEBI" id="CHEBI:77896"/>
        <dbReference type="EC" id="3.6.1.55"/>
    </reaction>
</comment>
<dbReference type="SUPFAM" id="SSF55811">
    <property type="entry name" value="Nudix"/>
    <property type="match status" value="1"/>
</dbReference>
<evidence type="ECO:0000256" key="7">
    <source>
        <dbReference type="ARBA" id="ARBA00022801"/>
    </source>
</evidence>
<evidence type="ECO:0000256" key="6">
    <source>
        <dbReference type="ARBA" id="ARBA00022763"/>
    </source>
</evidence>
<dbReference type="AlphaFoldDB" id="A0A494YVZ0"/>
<dbReference type="InterPro" id="IPR047127">
    <property type="entry name" value="MutT-like"/>
</dbReference>
<dbReference type="PRINTS" id="PR00502">
    <property type="entry name" value="NUDIXFAMILY"/>
</dbReference>
<sequence length="151" mass="17664">MGRSEKVILTNMCMIYDDNGRILVQDRLNPNWSGITFPGGHVDKGESFSHSVIREVYEETGLTIKSPLLCGVKQFQTTEDERYIVLFYKTNKFEGKLTSSEEGNVFWLKRENLYKYKLANDFDKMLEIFESDDLSEFYYNKESELLTVQLL</sequence>
<evidence type="ECO:0000256" key="11">
    <source>
        <dbReference type="ARBA" id="ARBA00038905"/>
    </source>
</evidence>
<reference evidence="13 14" key="1">
    <citation type="journal article" date="2015" name="Antonie Van Leeuwenhoek">
        <title>Oceanobacillus bengalensis sp. nov., a bacterium isolated from seawater of the Bay of Bengal.</title>
        <authorList>
            <person name="Yongchang O."/>
            <person name="Xiang W."/>
            <person name="Wang G."/>
        </authorList>
    </citation>
    <scope>NUCLEOTIDE SEQUENCE [LARGE SCALE GENOMIC DNA]</scope>
    <source>
        <strain evidence="13 14">MCCC 1K00260</strain>
    </source>
</reference>
<name>A0A494YVZ0_9BACI</name>
<evidence type="ECO:0000256" key="10">
    <source>
        <dbReference type="ARBA" id="ARBA00035861"/>
    </source>
</evidence>
<dbReference type="InterPro" id="IPR015797">
    <property type="entry name" value="NUDIX_hydrolase-like_dom_sf"/>
</dbReference>
<dbReference type="GO" id="GO:0035539">
    <property type="term" value="F:8-oxo-7,8-dihydrodeoxyguanosine triphosphate pyrophosphatase activity"/>
    <property type="evidence" value="ECO:0007669"/>
    <property type="project" value="UniProtKB-EC"/>
</dbReference>
<evidence type="ECO:0000313" key="13">
    <source>
        <dbReference type="EMBL" id="RKQ14385.1"/>
    </source>
</evidence>
<comment type="caution">
    <text evidence="13">The sequence shown here is derived from an EMBL/GenBank/DDBJ whole genome shotgun (WGS) entry which is preliminary data.</text>
</comment>
<keyword evidence="8" id="KW-0460">Magnesium</keyword>
<evidence type="ECO:0000256" key="2">
    <source>
        <dbReference type="ARBA" id="ARBA00005582"/>
    </source>
</evidence>
<comment type="similarity">
    <text evidence="2">Belongs to the Nudix hydrolase family.</text>
</comment>
<protein>
    <recommendedName>
        <fullName evidence="11">8-oxo-dGTP diphosphatase</fullName>
        <ecNumber evidence="11">3.6.1.55</ecNumber>
    </recommendedName>
</protein>
<dbReference type="Pfam" id="PF00293">
    <property type="entry name" value="NUDIX"/>
    <property type="match status" value="1"/>
</dbReference>
<dbReference type="Gene3D" id="3.90.79.10">
    <property type="entry name" value="Nucleoside Triphosphate Pyrophosphohydrolase"/>
    <property type="match status" value="1"/>
</dbReference>
<organism evidence="13 14">
    <name type="scientific">Oceanobacillus bengalensis</name>
    <dbReference type="NCBI Taxonomy" id="1435466"/>
    <lineage>
        <taxon>Bacteria</taxon>
        <taxon>Bacillati</taxon>
        <taxon>Bacillota</taxon>
        <taxon>Bacilli</taxon>
        <taxon>Bacillales</taxon>
        <taxon>Bacillaceae</taxon>
        <taxon>Oceanobacillus</taxon>
    </lineage>
</organism>
<keyword evidence="4" id="KW-0235">DNA replication</keyword>
<accession>A0A494YVZ0</accession>
<proteinExistence type="inferred from homology"/>
<evidence type="ECO:0000256" key="4">
    <source>
        <dbReference type="ARBA" id="ARBA00022705"/>
    </source>
</evidence>
<dbReference type="GO" id="GO:0008413">
    <property type="term" value="F:8-oxo-7,8-dihydroguanosine triphosphate pyrophosphatase activity"/>
    <property type="evidence" value="ECO:0007669"/>
    <property type="project" value="TreeGrafter"/>
</dbReference>
<evidence type="ECO:0000256" key="9">
    <source>
        <dbReference type="ARBA" id="ARBA00023204"/>
    </source>
</evidence>
<evidence type="ECO:0000256" key="5">
    <source>
        <dbReference type="ARBA" id="ARBA00022723"/>
    </source>
</evidence>
<evidence type="ECO:0000313" key="14">
    <source>
        <dbReference type="Proteomes" id="UP000281813"/>
    </source>
</evidence>
<keyword evidence="3" id="KW-0515">Mutator protein</keyword>
<evidence type="ECO:0000256" key="1">
    <source>
        <dbReference type="ARBA" id="ARBA00001946"/>
    </source>
</evidence>
<keyword evidence="9" id="KW-0234">DNA repair</keyword>
<dbReference type="GO" id="GO:0046872">
    <property type="term" value="F:metal ion binding"/>
    <property type="evidence" value="ECO:0007669"/>
    <property type="project" value="UniProtKB-KW"/>
</dbReference>